<feature type="non-terminal residue" evidence="1">
    <location>
        <position position="1"/>
    </location>
</feature>
<comment type="caution">
    <text evidence="1">The sequence shown here is derived from an EMBL/GenBank/DDBJ whole genome shotgun (WGS) entry which is preliminary data.</text>
</comment>
<proteinExistence type="predicted"/>
<dbReference type="EMBL" id="CAJNOE010005969">
    <property type="protein sequence ID" value="CAF1521802.1"/>
    <property type="molecule type" value="Genomic_DNA"/>
</dbReference>
<feature type="non-terminal residue" evidence="1">
    <location>
        <position position="58"/>
    </location>
</feature>
<sequence>LRQRLTRTQAGYKASDQFLMDVDENDDTANGVIQVLRYPVFGPSVDNVIFTIFFLVTE</sequence>
<evidence type="ECO:0000313" key="2">
    <source>
        <dbReference type="Proteomes" id="UP000663860"/>
    </source>
</evidence>
<name>A0A815UU44_9BILA</name>
<dbReference type="Proteomes" id="UP000663860">
    <property type="component" value="Unassembled WGS sequence"/>
</dbReference>
<accession>A0A815UU44</accession>
<evidence type="ECO:0000313" key="1">
    <source>
        <dbReference type="EMBL" id="CAF1521802.1"/>
    </source>
</evidence>
<organism evidence="1 2">
    <name type="scientific">Adineta steineri</name>
    <dbReference type="NCBI Taxonomy" id="433720"/>
    <lineage>
        <taxon>Eukaryota</taxon>
        <taxon>Metazoa</taxon>
        <taxon>Spiralia</taxon>
        <taxon>Gnathifera</taxon>
        <taxon>Rotifera</taxon>
        <taxon>Eurotatoria</taxon>
        <taxon>Bdelloidea</taxon>
        <taxon>Adinetida</taxon>
        <taxon>Adinetidae</taxon>
        <taxon>Adineta</taxon>
    </lineage>
</organism>
<gene>
    <name evidence="1" type="ORF">IZO911_LOCUS45870</name>
</gene>
<dbReference type="AlphaFoldDB" id="A0A815UU44"/>
<protein>
    <submittedName>
        <fullName evidence="1">Uncharacterized protein</fullName>
    </submittedName>
</protein>
<reference evidence="1" key="1">
    <citation type="submission" date="2021-02" db="EMBL/GenBank/DDBJ databases">
        <authorList>
            <person name="Nowell W R."/>
        </authorList>
    </citation>
    <scope>NUCLEOTIDE SEQUENCE</scope>
</reference>